<evidence type="ECO:0000256" key="1">
    <source>
        <dbReference type="SAM" id="SignalP"/>
    </source>
</evidence>
<protein>
    <recommendedName>
        <fullName evidence="4">Porin family protein</fullName>
    </recommendedName>
</protein>
<dbReference type="SUPFAM" id="SSF56925">
    <property type="entry name" value="OMPA-like"/>
    <property type="match status" value="1"/>
</dbReference>
<dbReference type="AlphaFoldDB" id="A0A369T4Q8"/>
<sequence>MRTKIAALLIAALALPATAVAQTGDTEPGPSPGDWEITLSGNGTSNNDFDNHQIGLSGSVGNYILDNVLLGVRQSVNFTDLPGDDQTNAATRGFADYVFDLGRLRPYVGVSLGGIYGENVNDTFAAGPEAGLKYYADNNTFIFVQTEYQFTFSDTDDATEAADDGQFFHLVGIGFNF</sequence>
<gene>
    <name evidence="2" type="ORF">DRB17_18755</name>
</gene>
<feature type="signal peptide" evidence="1">
    <location>
        <begin position="1"/>
        <end position="21"/>
    </location>
</feature>
<dbReference type="RefSeq" id="WP_114583760.1">
    <property type="nucleotide sequence ID" value="NZ_QPMH01000030.1"/>
</dbReference>
<evidence type="ECO:0000313" key="3">
    <source>
        <dbReference type="Proteomes" id="UP000253941"/>
    </source>
</evidence>
<dbReference type="EMBL" id="QPMH01000030">
    <property type="protein sequence ID" value="RDD60331.1"/>
    <property type="molecule type" value="Genomic_DNA"/>
</dbReference>
<feature type="chain" id="PRO_5016926493" description="Porin family protein" evidence="1">
    <location>
        <begin position="22"/>
        <end position="177"/>
    </location>
</feature>
<reference evidence="2 3" key="1">
    <citation type="submission" date="2018-07" db="EMBL/GenBank/DDBJ databases">
        <title>Venubactetium sediminum gen. nov., sp. nov., isolated from a marine solar saltern.</title>
        <authorList>
            <person name="Wang S."/>
        </authorList>
    </citation>
    <scope>NUCLEOTIDE SEQUENCE [LARGE SCALE GENOMIC DNA]</scope>
    <source>
        <strain evidence="2 3">WD2A32</strain>
    </source>
</reference>
<evidence type="ECO:0000313" key="2">
    <source>
        <dbReference type="EMBL" id="RDD60331.1"/>
    </source>
</evidence>
<dbReference type="InterPro" id="IPR011250">
    <property type="entry name" value="OMP/PagP_B-barrel"/>
</dbReference>
<proteinExistence type="predicted"/>
<organism evidence="2 3">
    <name type="scientific">Ferruginivarius sediminum</name>
    <dbReference type="NCBI Taxonomy" id="2661937"/>
    <lineage>
        <taxon>Bacteria</taxon>
        <taxon>Pseudomonadati</taxon>
        <taxon>Pseudomonadota</taxon>
        <taxon>Alphaproteobacteria</taxon>
        <taxon>Rhodospirillales</taxon>
        <taxon>Rhodospirillaceae</taxon>
        <taxon>Ferruginivarius</taxon>
    </lineage>
</organism>
<keyword evidence="1" id="KW-0732">Signal</keyword>
<name>A0A369T4Q8_9PROT</name>
<dbReference type="Proteomes" id="UP000253941">
    <property type="component" value="Unassembled WGS sequence"/>
</dbReference>
<keyword evidence="3" id="KW-1185">Reference proteome</keyword>
<evidence type="ECO:0008006" key="4">
    <source>
        <dbReference type="Google" id="ProtNLM"/>
    </source>
</evidence>
<comment type="caution">
    <text evidence="2">The sequence shown here is derived from an EMBL/GenBank/DDBJ whole genome shotgun (WGS) entry which is preliminary data.</text>
</comment>
<accession>A0A369T4Q8</accession>
<dbReference type="Gene3D" id="2.40.160.20">
    <property type="match status" value="1"/>
</dbReference>